<dbReference type="InterPro" id="IPR041891">
    <property type="entry name" value="Alpha_CA_prokaryot-like"/>
</dbReference>
<evidence type="ECO:0000256" key="1">
    <source>
        <dbReference type="ARBA" id="ARBA00010718"/>
    </source>
</evidence>
<feature type="domain" description="Alpha-carbonic anhydrase" evidence="7">
    <location>
        <begin position="1"/>
        <end position="127"/>
    </location>
</feature>
<dbReference type="InterPro" id="IPR023561">
    <property type="entry name" value="Carbonic_anhydrase_a-class"/>
</dbReference>
<dbReference type="InterPro" id="IPR001148">
    <property type="entry name" value="CA_dom"/>
</dbReference>
<sequence length="127" mass="14009">MNGKQTEAEIHFVHQTDEGDLLVIAVLVETGAANAELVGLLNYTPAKGQFVKPEIMISSDSLLLDNLVGYRYKGSLTTPGCLEIITWHIVRDTVAFSSEQIPQLRSISPTNVRPVQEIGRRYILATD</sequence>
<protein>
    <recommendedName>
        <fullName evidence="2">carbonic anhydrase</fullName>
        <ecNumber evidence="2">4.2.1.1</ecNumber>
    </recommendedName>
</protein>
<keyword evidence="3" id="KW-0479">Metal-binding</keyword>
<keyword evidence="9" id="KW-1185">Reference proteome</keyword>
<dbReference type="CDD" id="cd03124">
    <property type="entry name" value="alpha_CA_prokaryotic_like"/>
    <property type="match status" value="1"/>
</dbReference>
<evidence type="ECO:0000256" key="5">
    <source>
        <dbReference type="ARBA" id="ARBA00023239"/>
    </source>
</evidence>
<gene>
    <name evidence="8" type="ORF">HW561_19155</name>
</gene>
<comment type="similarity">
    <text evidence="1">Belongs to the alpha-carbonic anhydrase family.</text>
</comment>
<dbReference type="Gene3D" id="3.10.200.10">
    <property type="entry name" value="Alpha carbonic anhydrase"/>
    <property type="match status" value="1"/>
</dbReference>
<dbReference type="InterPro" id="IPR036398">
    <property type="entry name" value="CA_dom_sf"/>
</dbReference>
<comment type="caution">
    <text evidence="8">The sequence shown here is derived from an EMBL/GenBank/DDBJ whole genome shotgun (WGS) entry which is preliminary data.</text>
</comment>
<name>A0ABX2PWJ9_9RHOB</name>
<evidence type="ECO:0000256" key="4">
    <source>
        <dbReference type="ARBA" id="ARBA00022833"/>
    </source>
</evidence>
<evidence type="ECO:0000256" key="2">
    <source>
        <dbReference type="ARBA" id="ARBA00012925"/>
    </source>
</evidence>
<evidence type="ECO:0000313" key="8">
    <source>
        <dbReference type="EMBL" id="NVO57922.1"/>
    </source>
</evidence>
<dbReference type="PANTHER" id="PTHR18952:SF265">
    <property type="entry name" value="CARBONIC ANHYDRASE"/>
    <property type="match status" value="1"/>
</dbReference>
<evidence type="ECO:0000259" key="7">
    <source>
        <dbReference type="PROSITE" id="PS51144"/>
    </source>
</evidence>
<keyword evidence="4" id="KW-0862">Zinc</keyword>
<accession>A0ABX2PWJ9</accession>
<evidence type="ECO:0000256" key="6">
    <source>
        <dbReference type="ARBA" id="ARBA00048348"/>
    </source>
</evidence>
<evidence type="ECO:0000256" key="3">
    <source>
        <dbReference type="ARBA" id="ARBA00022723"/>
    </source>
</evidence>
<dbReference type="PANTHER" id="PTHR18952">
    <property type="entry name" value="CARBONIC ANHYDRASE"/>
    <property type="match status" value="1"/>
</dbReference>
<dbReference type="PROSITE" id="PS51144">
    <property type="entry name" value="ALPHA_CA_2"/>
    <property type="match status" value="1"/>
</dbReference>
<reference evidence="8 9" key="1">
    <citation type="submission" date="2020-06" db="EMBL/GenBank/DDBJ databases">
        <authorList>
            <person name="Cao W.R."/>
        </authorList>
    </citation>
    <scope>NUCLEOTIDE SEQUENCE [LARGE SCALE GENOMIC DNA]</scope>
    <source>
        <strain evidence="8 9">B1Z28</strain>
    </source>
</reference>
<keyword evidence="5" id="KW-0456">Lyase</keyword>
<dbReference type="SMART" id="SM01057">
    <property type="entry name" value="Carb_anhydrase"/>
    <property type="match status" value="1"/>
</dbReference>
<dbReference type="Pfam" id="PF00194">
    <property type="entry name" value="Carb_anhydrase"/>
    <property type="match status" value="1"/>
</dbReference>
<organism evidence="8 9">
    <name type="scientific">Ruegeria haliotis</name>
    <dbReference type="NCBI Taxonomy" id="2747601"/>
    <lineage>
        <taxon>Bacteria</taxon>
        <taxon>Pseudomonadati</taxon>
        <taxon>Pseudomonadota</taxon>
        <taxon>Alphaproteobacteria</taxon>
        <taxon>Rhodobacterales</taxon>
        <taxon>Roseobacteraceae</taxon>
        <taxon>Ruegeria</taxon>
    </lineage>
</organism>
<comment type="catalytic activity">
    <reaction evidence="6">
        <text>hydrogencarbonate + H(+) = CO2 + H2O</text>
        <dbReference type="Rhea" id="RHEA:10748"/>
        <dbReference type="ChEBI" id="CHEBI:15377"/>
        <dbReference type="ChEBI" id="CHEBI:15378"/>
        <dbReference type="ChEBI" id="CHEBI:16526"/>
        <dbReference type="ChEBI" id="CHEBI:17544"/>
        <dbReference type="EC" id="4.2.1.1"/>
    </reaction>
</comment>
<dbReference type="Proteomes" id="UP000630805">
    <property type="component" value="Unassembled WGS sequence"/>
</dbReference>
<evidence type="ECO:0000313" key="9">
    <source>
        <dbReference type="Proteomes" id="UP000630805"/>
    </source>
</evidence>
<dbReference type="EMBL" id="JABXWT010000016">
    <property type="protein sequence ID" value="NVO57922.1"/>
    <property type="molecule type" value="Genomic_DNA"/>
</dbReference>
<dbReference type="EC" id="4.2.1.1" evidence="2"/>
<proteinExistence type="inferred from homology"/>
<dbReference type="SUPFAM" id="SSF51069">
    <property type="entry name" value="Carbonic anhydrase"/>
    <property type="match status" value="1"/>
</dbReference>